<name>A0A5D0TUL0_9ACTN</name>
<accession>A0A5D0TUL0</accession>
<proteinExistence type="predicted"/>
<evidence type="ECO:0000313" key="3">
    <source>
        <dbReference type="Proteomes" id="UP000322634"/>
    </source>
</evidence>
<sequence>MHLSLPASRKAAACLAACATAALTLAAAPAHAAPAARVAPAHGGSDATTQRLARLIGTMSRAHAGQAEIDAAVKAQLGGVRADRGGRTAPSARAAYTTIHGNTVNNPTIYKIGSDWYASVGWRWINNMSDVADGTHWDSVALSFDQQIRRLGFADCHWGDAFPTDCSIDNLLPTANGGMGMVFKNRVSGTDGSGKYGTGVVRFRSTEGCKTYTADGAFAHASLKSGIDSWTVGPGFLQANFSGDNSGWTNAAGTATAQVC</sequence>
<organism evidence="2 3">
    <name type="scientific">Actinomadura syzygii</name>
    <dbReference type="NCBI Taxonomy" id="1427538"/>
    <lineage>
        <taxon>Bacteria</taxon>
        <taxon>Bacillati</taxon>
        <taxon>Actinomycetota</taxon>
        <taxon>Actinomycetes</taxon>
        <taxon>Streptosporangiales</taxon>
        <taxon>Thermomonosporaceae</taxon>
        <taxon>Actinomadura</taxon>
    </lineage>
</organism>
<evidence type="ECO:0000313" key="2">
    <source>
        <dbReference type="EMBL" id="TYC09393.1"/>
    </source>
</evidence>
<feature type="signal peptide" evidence="1">
    <location>
        <begin position="1"/>
        <end position="32"/>
    </location>
</feature>
<feature type="chain" id="PRO_5022867745" evidence="1">
    <location>
        <begin position="33"/>
        <end position="260"/>
    </location>
</feature>
<dbReference type="AlphaFoldDB" id="A0A5D0TUL0"/>
<dbReference type="Proteomes" id="UP000322634">
    <property type="component" value="Unassembled WGS sequence"/>
</dbReference>
<keyword evidence="3" id="KW-1185">Reference proteome</keyword>
<keyword evidence="1" id="KW-0732">Signal</keyword>
<dbReference type="RefSeq" id="WP_148354287.1">
    <property type="nucleotide sequence ID" value="NZ_JBHSBF010000024.1"/>
</dbReference>
<dbReference type="EMBL" id="VSFF01000014">
    <property type="protein sequence ID" value="TYC09393.1"/>
    <property type="molecule type" value="Genomic_DNA"/>
</dbReference>
<gene>
    <name evidence="2" type="ORF">FXF65_34635</name>
</gene>
<comment type="caution">
    <text evidence="2">The sequence shown here is derived from an EMBL/GenBank/DDBJ whole genome shotgun (WGS) entry which is preliminary data.</text>
</comment>
<reference evidence="2 3" key="1">
    <citation type="submission" date="2019-08" db="EMBL/GenBank/DDBJ databases">
        <title>Actinomadura sp. nov. CYP1-5 isolated from mountain soil.</title>
        <authorList>
            <person name="Songsumanus A."/>
            <person name="Kuncharoen N."/>
            <person name="Kudo T."/>
            <person name="Yuki M."/>
            <person name="Igarashi Y."/>
            <person name="Tanasupawat S."/>
        </authorList>
    </citation>
    <scope>NUCLEOTIDE SEQUENCE [LARGE SCALE GENOMIC DNA]</scope>
    <source>
        <strain evidence="2 3">GKU157</strain>
    </source>
</reference>
<protein>
    <submittedName>
        <fullName evidence="2">Uncharacterized protein</fullName>
    </submittedName>
</protein>
<evidence type="ECO:0000256" key="1">
    <source>
        <dbReference type="SAM" id="SignalP"/>
    </source>
</evidence>